<evidence type="ECO:0000313" key="2">
    <source>
        <dbReference type="EMBL" id="SGZ53822.1"/>
    </source>
</evidence>
<keyword evidence="3" id="KW-1185">Reference proteome</keyword>
<dbReference type="OrthoDB" id="24630at2759"/>
<dbReference type="InterPro" id="IPR027485">
    <property type="entry name" value="AMMECR1_N"/>
</dbReference>
<dbReference type="Pfam" id="PF01871">
    <property type="entry name" value="AMMECR1"/>
    <property type="match status" value="1"/>
</dbReference>
<accession>A0A1L0DN67</accession>
<dbReference type="InterPro" id="IPR002733">
    <property type="entry name" value="AMMECR1_domain"/>
</dbReference>
<dbReference type="Gene3D" id="3.30.700.20">
    <property type="entry name" value="Hypothetical protein ph0010, domain 1"/>
    <property type="match status" value="1"/>
</dbReference>
<evidence type="ECO:0000313" key="3">
    <source>
        <dbReference type="Proteomes" id="UP000182334"/>
    </source>
</evidence>
<evidence type="ECO:0000259" key="1">
    <source>
        <dbReference type="PROSITE" id="PS51112"/>
    </source>
</evidence>
<dbReference type="EMBL" id="LT635759">
    <property type="protein sequence ID" value="SGZ53822.1"/>
    <property type="molecule type" value="Genomic_DNA"/>
</dbReference>
<feature type="domain" description="AMMECR1" evidence="1">
    <location>
        <begin position="1"/>
        <end position="205"/>
    </location>
</feature>
<dbReference type="PROSITE" id="PS51112">
    <property type="entry name" value="AMMECR1"/>
    <property type="match status" value="1"/>
</dbReference>
<sequence length="210" mass="23253">MAKSLAYWAFETLNSKLNPNSASIALKDYNSSLGVSSSDYPSKAPLFITWNKNGNLRGCIGTFLSSPTESGVANYALVSAFEDPRFPAISSSELPLLSVSVTLLDNFEPIDDPNDWEIGVHGLKVKFSANGRHYLGTFLPVVAEEQEWDKKETLWNLLRKAGYSGVSRAGTLDFYNKGITEGWMDLTRYEGLKCGLDYKEYVAARKELEG</sequence>
<dbReference type="InterPro" id="IPR023473">
    <property type="entry name" value="AMMECR1"/>
</dbReference>
<reference evidence="2 3" key="1">
    <citation type="submission" date="2016-10" db="EMBL/GenBank/DDBJ databases">
        <authorList>
            <person name="de Groot N.N."/>
        </authorList>
    </citation>
    <scope>NUCLEOTIDE SEQUENCE [LARGE SCALE GENOMIC DNA]</scope>
    <source>
        <strain evidence="2 3">CBS 141442</strain>
    </source>
</reference>
<dbReference type="Proteomes" id="UP000182334">
    <property type="component" value="Chromosome IV"/>
</dbReference>
<proteinExistence type="predicted"/>
<dbReference type="PANTHER" id="PTHR13016">
    <property type="entry name" value="AMMECR1 HOMOLOG"/>
    <property type="match status" value="1"/>
</dbReference>
<dbReference type="PANTHER" id="PTHR13016:SF0">
    <property type="entry name" value="AMME SYNDROME CANDIDATE GENE 1 PROTEIN"/>
    <property type="match status" value="1"/>
</dbReference>
<name>A0A1L0DN67_9ASCO</name>
<protein>
    <submittedName>
        <fullName evidence="2">CIC11C00000000754</fullName>
    </submittedName>
</protein>
<organism evidence="2 3">
    <name type="scientific">Sungouiella intermedia</name>
    <dbReference type="NCBI Taxonomy" id="45354"/>
    <lineage>
        <taxon>Eukaryota</taxon>
        <taxon>Fungi</taxon>
        <taxon>Dikarya</taxon>
        <taxon>Ascomycota</taxon>
        <taxon>Saccharomycotina</taxon>
        <taxon>Pichiomycetes</taxon>
        <taxon>Metschnikowiaceae</taxon>
        <taxon>Sungouiella</taxon>
    </lineage>
</organism>
<gene>
    <name evidence="2" type="ORF">SAMEA4029010_CIC11G00000000754</name>
</gene>
<dbReference type="InterPro" id="IPR036071">
    <property type="entry name" value="AMMECR1_dom_sf"/>
</dbReference>
<dbReference type="STRING" id="45354.A0A1L0DN67"/>
<dbReference type="SUPFAM" id="SSF143447">
    <property type="entry name" value="AMMECR1-like"/>
    <property type="match status" value="1"/>
</dbReference>
<dbReference type="NCBIfam" id="TIGR00296">
    <property type="entry name" value="TIGR00296 family protein"/>
    <property type="match status" value="1"/>
</dbReference>
<dbReference type="AlphaFoldDB" id="A0A1L0DN67"/>